<dbReference type="SMART" id="SM00855">
    <property type="entry name" value="PGAM"/>
    <property type="match status" value="1"/>
</dbReference>
<dbReference type="CDD" id="cd07067">
    <property type="entry name" value="HP_PGM_like"/>
    <property type="match status" value="1"/>
</dbReference>
<dbReference type="PANTHER" id="PTHR48100:SF62">
    <property type="entry name" value="GLUCOSYL-3-PHOSPHOGLYCERATE PHOSPHATASE"/>
    <property type="match status" value="1"/>
</dbReference>
<dbReference type="InterPro" id="IPR029033">
    <property type="entry name" value="His_PPase_superfam"/>
</dbReference>
<comment type="caution">
    <text evidence="3">The sequence shown here is derived from an EMBL/GenBank/DDBJ whole genome shotgun (WGS) entry which is preliminary data.</text>
</comment>
<evidence type="ECO:0000256" key="2">
    <source>
        <dbReference type="PIRSR" id="PIRSR613078-2"/>
    </source>
</evidence>
<dbReference type="RefSeq" id="WP_139638062.1">
    <property type="nucleotide sequence ID" value="NZ_VDLX02000035.1"/>
</dbReference>
<dbReference type="Gene3D" id="3.40.50.1240">
    <property type="entry name" value="Phosphoglycerate mutase-like"/>
    <property type="match status" value="1"/>
</dbReference>
<evidence type="ECO:0000313" key="3">
    <source>
        <dbReference type="EMBL" id="KAB8183575.1"/>
    </source>
</evidence>
<evidence type="ECO:0000313" key="4">
    <source>
        <dbReference type="Proteomes" id="UP000312512"/>
    </source>
</evidence>
<feature type="binding site" evidence="2">
    <location>
        <position position="63"/>
    </location>
    <ligand>
        <name>substrate</name>
    </ligand>
</feature>
<feature type="active site" description="Proton donor/acceptor" evidence="1">
    <location>
        <position position="87"/>
    </location>
</feature>
<dbReference type="GO" id="GO:0005737">
    <property type="term" value="C:cytoplasm"/>
    <property type="evidence" value="ECO:0007669"/>
    <property type="project" value="TreeGrafter"/>
</dbReference>
<name>A0A5C4V0J2_9ACTN</name>
<organism evidence="3 4">
    <name type="scientific">Nonomuraea phyllanthi</name>
    <dbReference type="NCBI Taxonomy" id="2219224"/>
    <lineage>
        <taxon>Bacteria</taxon>
        <taxon>Bacillati</taxon>
        <taxon>Actinomycetota</taxon>
        <taxon>Actinomycetes</taxon>
        <taxon>Streptosporangiales</taxon>
        <taxon>Streptosporangiaceae</taxon>
        <taxon>Nonomuraea</taxon>
    </lineage>
</organism>
<dbReference type="InterPro" id="IPR001345">
    <property type="entry name" value="PG/BPGM_mutase_AS"/>
</dbReference>
<dbReference type="EMBL" id="VDLX02000035">
    <property type="protein sequence ID" value="KAB8183575.1"/>
    <property type="molecule type" value="Genomic_DNA"/>
</dbReference>
<dbReference type="PANTHER" id="PTHR48100">
    <property type="entry name" value="BROAD-SPECIFICITY PHOSPHATASE YOR283W-RELATED"/>
    <property type="match status" value="1"/>
</dbReference>
<feature type="binding site" evidence="2">
    <location>
        <begin position="11"/>
        <end position="18"/>
    </location>
    <ligand>
        <name>substrate</name>
    </ligand>
</feature>
<dbReference type="SUPFAM" id="SSF53254">
    <property type="entry name" value="Phosphoglycerate mutase-like"/>
    <property type="match status" value="1"/>
</dbReference>
<keyword evidence="4" id="KW-1185">Reference proteome</keyword>
<dbReference type="Pfam" id="PF00300">
    <property type="entry name" value="His_Phos_1"/>
    <property type="match status" value="1"/>
</dbReference>
<accession>A0A5C4V0J2</accession>
<dbReference type="Proteomes" id="UP000312512">
    <property type="component" value="Unassembled WGS sequence"/>
</dbReference>
<dbReference type="InterPro" id="IPR050275">
    <property type="entry name" value="PGM_Phosphatase"/>
</dbReference>
<dbReference type="InterPro" id="IPR013078">
    <property type="entry name" value="His_Pase_superF_clade-1"/>
</dbReference>
<sequence>MSGRVRLILVRHGESVWNVEERYQGQADSGLTAAGVEQAEVAAAELLARFGTPDLVVSSDLPRAWDTAKAYLRHLDLDAKQDVRLREADIGSWAGRTFTEIAEEYPDDLAEIGRGADLRRGGGETFADLRRRVWQALVDVATMAAGGADGGATVVVFTHGGPIRVAAAAALGLPMPGHLSFAPPVNASLTVIGYAGEQKNNSVVEYNSPTARAARATRAD</sequence>
<dbReference type="AlphaFoldDB" id="A0A5C4V0J2"/>
<proteinExistence type="predicted"/>
<feature type="active site" description="Tele-phosphohistidine intermediate" evidence="1">
    <location>
        <position position="12"/>
    </location>
</feature>
<gene>
    <name evidence="3" type="ORF">FH608_048860</name>
</gene>
<evidence type="ECO:0000256" key="1">
    <source>
        <dbReference type="PIRSR" id="PIRSR613078-1"/>
    </source>
</evidence>
<reference evidence="3 4" key="1">
    <citation type="submission" date="2019-10" db="EMBL/GenBank/DDBJ databases">
        <title>Nonomuraea sp. nov., isolated from Phyllanthus amarus.</title>
        <authorList>
            <person name="Klykleung N."/>
            <person name="Tanasupawat S."/>
        </authorList>
    </citation>
    <scope>NUCLEOTIDE SEQUENCE [LARGE SCALE GENOMIC DNA]</scope>
    <source>
        <strain evidence="3 4">PA1-10</strain>
    </source>
</reference>
<dbReference type="OrthoDB" id="7502553at2"/>
<protein>
    <submittedName>
        <fullName evidence="3">Histidine phosphatase family protein</fullName>
    </submittedName>
</protein>
<dbReference type="PROSITE" id="PS00175">
    <property type="entry name" value="PG_MUTASE"/>
    <property type="match status" value="1"/>
</dbReference>
<dbReference type="GO" id="GO:0016791">
    <property type="term" value="F:phosphatase activity"/>
    <property type="evidence" value="ECO:0007669"/>
    <property type="project" value="TreeGrafter"/>
</dbReference>